<dbReference type="AlphaFoldDB" id="A0A6G0U157"/>
<protein>
    <submittedName>
        <fullName evidence="1">Uncharacterized protein</fullName>
    </submittedName>
</protein>
<name>A0A6G0U157_APHGL</name>
<comment type="caution">
    <text evidence="1">The sequence shown here is derived from an EMBL/GenBank/DDBJ whole genome shotgun (WGS) entry which is preliminary data.</text>
</comment>
<proteinExistence type="predicted"/>
<reference evidence="1 2" key="1">
    <citation type="submission" date="2019-08" db="EMBL/GenBank/DDBJ databases">
        <title>The genome of the soybean aphid Biotype 1, its phylome, world population structure and adaptation to the North American continent.</title>
        <authorList>
            <person name="Giordano R."/>
            <person name="Donthu R.K."/>
            <person name="Hernandez A.G."/>
            <person name="Wright C.L."/>
            <person name="Zimin A.V."/>
        </authorList>
    </citation>
    <scope>NUCLEOTIDE SEQUENCE [LARGE SCALE GENOMIC DNA]</scope>
    <source>
        <tissue evidence="1">Whole aphids</tissue>
    </source>
</reference>
<gene>
    <name evidence="1" type="ORF">AGLY_003605</name>
</gene>
<evidence type="ECO:0000313" key="2">
    <source>
        <dbReference type="Proteomes" id="UP000475862"/>
    </source>
</evidence>
<organism evidence="1 2">
    <name type="scientific">Aphis glycines</name>
    <name type="common">Soybean aphid</name>
    <dbReference type="NCBI Taxonomy" id="307491"/>
    <lineage>
        <taxon>Eukaryota</taxon>
        <taxon>Metazoa</taxon>
        <taxon>Ecdysozoa</taxon>
        <taxon>Arthropoda</taxon>
        <taxon>Hexapoda</taxon>
        <taxon>Insecta</taxon>
        <taxon>Pterygota</taxon>
        <taxon>Neoptera</taxon>
        <taxon>Paraneoptera</taxon>
        <taxon>Hemiptera</taxon>
        <taxon>Sternorrhyncha</taxon>
        <taxon>Aphidomorpha</taxon>
        <taxon>Aphidoidea</taxon>
        <taxon>Aphididae</taxon>
        <taxon>Aphidini</taxon>
        <taxon>Aphis</taxon>
        <taxon>Aphis</taxon>
    </lineage>
</organism>
<sequence length="182" mass="19881">MIISTTCNSYIIVSHRTSIFFVLTSYKSNLLLSLETSEQTNVESEGPHLTHCIFKFVDCLNGFSSQELFISLASYKIIEQSSHPSSIIIILKLVNIMNKLNYFGDGAADQIFKKPSASVLDISEPDIKRNGGTLCCLLSKLSKLASRGPLLLVESHEGEVDKLVLSFELVPTLEVAVGVGIG</sequence>
<evidence type="ECO:0000313" key="1">
    <source>
        <dbReference type="EMBL" id="KAE9541614.1"/>
    </source>
</evidence>
<accession>A0A6G0U157</accession>
<dbReference type="EMBL" id="VYZN01000012">
    <property type="protein sequence ID" value="KAE9541614.1"/>
    <property type="molecule type" value="Genomic_DNA"/>
</dbReference>
<keyword evidence="2" id="KW-1185">Reference proteome</keyword>
<dbReference type="Proteomes" id="UP000475862">
    <property type="component" value="Unassembled WGS sequence"/>
</dbReference>